<reference evidence="1 2" key="1">
    <citation type="submission" date="2017-11" db="EMBL/GenBank/DDBJ databases">
        <title>Draft genome sequence of magnetotactic bacterium Magnetospirillum kuznetsovii LBB-42.</title>
        <authorList>
            <person name="Grouzdev D.S."/>
            <person name="Rysina M.S."/>
            <person name="Baslerov R.V."/>
            <person name="Koziaeva V."/>
        </authorList>
    </citation>
    <scope>NUCLEOTIDE SEQUENCE [LARGE SCALE GENOMIC DNA]</scope>
    <source>
        <strain evidence="1 2">LBB-42</strain>
    </source>
</reference>
<name>A0A364NVF1_9PROT</name>
<proteinExistence type="predicted"/>
<sequence length="63" mass="7181">MKIVIEAPDNDEILRAALFINRPTWTKHKATHRILGGFTVGTHEFYVTRIKGGLKARYIGETK</sequence>
<evidence type="ECO:0000313" key="1">
    <source>
        <dbReference type="EMBL" id="RAU21061.1"/>
    </source>
</evidence>
<organism evidence="1 2">
    <name type="scientific">Paramagnetospirillum kuznetsovii</name>
    <dbReference type="NCBI Taxonomy" id="2053833"/>
    <lineage>
        <taxon>Bacteria</taxon>
        <taxon>Pseudomonadati</taxon>
        <taxon>Pseudomonadota</taxon>
        <taxon>Alphaproteobacteria</taxon>
        <taxon>Rhodospirillales</taxon>
        <taxon>Magnetospirillaceae</taxon>
        <taxon>Paramagnetospirillum</taxon>
    </lineage>
</organism>
<dbReference type="EMBL" id="PGTO01000013">
    <property type="protein sequence ID" value="RAU21061.1"/>
    <property type="molecule type" value="Genomic_DNA"/>
</dbReference>
<keyword evidence="2" id="KW-1185">Reference proteome</keyword>
<comment type="caution">
    <text evidence="1">The sequence shown here is derived from an EMBL/GenBank/DDBJ whole genome shotgun (WGS) entry which is preliminary data.</text>
</comment>
<gene>
    <name evidence="1" type="ORF">CU669_14995</name>
</gene>
<accession>A0A364NVF1</accession>
<dbReference type="AlphaFoldDB" id="A0A364NVF1"/>
<dbReference type="Proteomes" id="UP000251075">
    <property type="component" value="Unassembled WGS sequence"/>
</dbReference>
<dbReference type="RefSeq" id="WP_112146131.1">
    <property type="nucleotide sequence ID" value="NZ_PGTO01000013.1"/>
</dbReference>
<protein>
    <submittedName>
        <fullName evidence="1">Uncharacterized protein</fullName>
    </submittedName>
</protein>
<evidence type="ECO:0000313" key="2">
    <source>
        <dbReference type="Proteomes" id="UP000251075"/>
    </source>
</evidence>